<dbReference type="SUPFAM" id="SSF54523">
    <property type="entry name" value="Pili subunits"/>
    <property type="match status" value="1"/>
</dbReference>
<evidence type="ECO:0000256" key="1">
    <source>
        <dbReference type="SAM" id="Phobius"/>
    </source>
</evidence>
<dbReference type="Proteomes" id="UP000255108">
    <property type="component" value="Unassembled WGS sequence"/>
</dbReference>
<gene>
    <name evidence="3" type="ORF">EV682_101655</name>
    <name evidence="2" type="ORF">NCTC11159_00673</name>
</gene>
<dbReference type="Gene3D" id="3.30.700.10">
    <property type="entry name" value="Glycoprotein, Type 4 Pilin"/>
    <property type="match status" value="1"/>
</dbReference>
<keyword evidence="1" id="KW-0472">Membrane</keyword>
<dbReference type="EMBL" id="UGHR01000001">
    <property type="protein sequence ID" value="STQ89642.1"/>
    <property type="molecule type" value="Genomic_DNA"/>
</dbReference>
<dbReference type="InterPro" id="IPR012902">
    <property type="entry name" value="N_methyl_site"/>
</dbReference>
<evidence type="ECO:0000313" key="5">
    <source>
        <dbReference type="Proteomes" id="UP000295794"/>
    </source>
</evidence>
<dbReference type="Proteomes" id="UP000295794">
    <property type="component" value="Unassembled WGS sequence"/>
</dbReference>
<dbReference type="InterPro" id="IPR045584">
    <property type="entry name" value="Pilin-like"/>
</dbReference>
<feature type="transmembrane region" description="Helical" evidence="1">
    <location>
        <begin position="12"/>
        <end position="36"/>
    </location>
</feature>
<dbReference type="AlphaFoldDB" id="A0A377Q4B9"/>
<organism evidence="2 4">
    <name type="scientific">Iodobacter fluviatilis</name>
    <dbReference type="NCBI Taxonomy" id="537"/>
    <lineage>
        <taxon>Bacteria</taxon>
        <taxon>Pseudomonadati</taxon>
        <taxon>Pseudomonadota</taxon>
        <taxon>Betaproteobacteria</taxon>
        <taxon>Neisseriales</taxon>
        <taxon>Chitinibacteraceae</taxon>
        <taxon>Iodobacter</taxon>
    </lineage>
</organism>
<accession>A0A377Q4B9</accession>
<reference evidence="3 5" key="2">
    <citation type="submission" date="2019-03" db="EMBL/GenBank/DDBJ databases">
        <title>Genomic Encyclopedia of Type Strains, Phase IV (KMG-IV): sequencing the most valuable type-strain genomes for metagenomic binning, comparative biology and taxonomic classification.</title>
        <authorList>
            <person name="Goeker M."/>
        </authorList>
    </citation>
    <scope>NUCLEOTIDE SEQUENCE [LARGE SCALE GENOMIC DNA]</scope>
    <source>
        <strain evidence="3 5">DSM 3764</strain>
    </source>
</reference>
<dbReference type="NCBIfam" id="TIGR02532">
    <property type="entry name" value="IV_pilin_GFxxxE"/>
    <property type="match status" value="1"/>
</dbReference>
<dbReference type="EMBL" id="SMBT01000001">
    <property type="protein sequence ID" value="TCU90615.1"/>
    <property type="molecule type" value="Genomic_DNA"/>
</dbReference>
<evidence type="ECO:0000313" key="4">
    <source>
        <dbReference type="Proteomes" id="UP000255108"/>
    </source>
</evidence>
<name>A0A377Q4B9_9NEIS</name>
<proteinExistence type="predicted"/>
<dbReference type="RefSeq" id="WP_115226070.1">
    <property type="nucleotide sequence ID" value="NZ_CAWOLO010000001.1"/>
</dbReference>
<keyword evidence="5" id="KW-1185">Reference proteome</keyword>
<keyword evidence="1" id="KW-1133">Transmembrane helix</keyword>
<keyword evidence="1" id="KW-0812">Transmembrane</keyword>
<evidence type="ECO:0000313" key="3">
    <source>
        <dbReference type="EMBL" id="TCU90615.1"/>
    </source>
</evidence>
<sequence>MWPRLPADRPALGFTLIELMVTLTILAVLATVAMPLSQIASTRQREEELRRALWQIRSGIDAYKQAADEGQVKKNLDESGYPPNLSVLTEGVKDAKDPNGKMIYFLRRLPRDPFCDCPSSSDEKTWGLRSYTSPPDSPQEGRDVFDVYSLSSGVGLNGTAYKKW</sequence>
<dbReference type="OrthoDB" id="9790526at2"/>
<dbReference type="Pfam" id="PF07963">
    <property type="entry name" value="N_methyl"/>
    <property type="match status" value="1"/>
</dbReference>
<reference evidence="2 4" key="1">
    <citation type="submission" date="2018-06" db="EMBL/GenBank/DDBJ databases">
        <authorList>
            <consortium name="Pathogen Informatics"/>
            <person name="Doyle S."/>
        </authorList>
    </citation>
    <scope>NUCLEOTIDE SEQUENCE [LARGE SCALE GENOMIC DNA]</scope>
    <source>
        <strain evidence="2 4">NCTC11159</strain>
    </source>
</reference>
<evidence type="ECO:0000313" key="2">
    <source>
        <dbReference type="EMBL" id="STQ89642.1"/>
    </source>
</evidence>
<protein>
    <submittedName>
        <fullName evidence="3">General secretion pathway protein G</fullName>
    </submittedName>
    <submittedName>
        <fullName evidence="2">Tfp pilus assembly protein PilE</fullName>
    </submittedName>
</protein>